<dbReference type="RefSeq" id="WP_208497451.1">
    <property type="nucleotide sequence ID" value="NZ_JAGFNP010000009.1"/>
</dbReference>
<reference evidence="1 2" key="1">
    <citation type="submission" date="2021-03" db="EMBL/GenBank/DDBJ databases">
        <title>Glycomyces sp. nov., a novel actinomycete isolated from soil.</title>
        <authorList>
            <person name="Yang X."/>
            <person name="Xu X."/>
        </authorList>
    </citation>
    <scope>NUCLEOTIDE SEQUENCE [LARGE SCALE GENOMIC DNA]</scope>
    <source>
        <strain evidence="1 2">NEAU-S30</strain>
    </source>
</reference>
<dbReference type="Proteomes" id="UP000681341">
    <property type="component" value="Unassembled WGS sequence"/>
</dbReference>
<gene>
    <name evidence="1" type="ORF">J5V16_16030</name>
</gene>
<evidence type="ECO:0008006" key="3">
    <source>
        <dbReference type="Google" id="ProtNLM"/>
    </source>
</evidence>
<dbReference type="EMBL" id="JAGFNP010000009">
    <property type="protein sequence ID" value="MBO3734338.1"/>
    <property type="molecule type" value="Genomic_DNA"/>
</dbReference>
<name>A0ABS3U6D2_9ACTN</name>
<organism evidence="1 2">
    <name type="scientific">Glycomyces niveus</name>
    <dbReference type="NCBI Taxonomy" id="2820287"/>
    <lineage>
        <taxon>Bacteria</taxon>
        <taxon>Bacillati</taxon>
        <taxon>Actinomycetota</taxon>
        <taxon>Actinomycetes</taxon>
        <taxon>Glycomycetales</taxon>
        <taxon>Glycomycetaceae</taxon>
        <taxon>Glycomyces</taxon>
    </lineage>
</organism>
<evidence type="ECO:0000313" key="2">
    <source>
        <dbReference type="Proteomes" id="UP000681341"/>
    </source>
</evidence>
<protein>
    <recommendedName>
        <fullName evidence="3">Lipid/polyisoprenoid-binding YceI-like domain-containing protein</fullName>
    </recommendedName>
</protein>
<accession>A0ABS3U6D2</accession>
<sequence length="205" mass="21622">MRTGVAAGAAVGLAVAGVAVAARRADRVLPKLPAPGATAQVQLVSKGIELAVAGRKIRTGPLQGRATFEIEEHPDDPGAVRTRITEFRLSSTGARDAVVTMEQRAGSRTEATVLRRVSPRSPRFQHTLALECEVTIANPRALGLPEGSDDPLSLRANVPIELVGKPADFPDFHAVYKLHEPIALSGASGAGEASMLRFSFQIQGF</sequence>
<evidence type="ECO:0000313" key="1">
    <source>
        <dbReference type="EMBL" id="MBO3734338.1"/>
    </source>
</evidence>
<keyword evidence="2" id="KW-1185">Reference proteome</keyword>
<proteinExistence type="predicted"/>
<comment type="caution">
    <text evidence="1">The sequence shown here is derived from an EMBL/GenBank/DDBJ whole genome shotgun (WGS) entry which is preliminary data.</text>
</comment>